<protein>
    <submittedName>
        <fullName evidence="1">Uncharacterized protein</fullName>
    </submittedName>
</protein>
<accession>A0ACB9ZGU3</accession>
<reference evidence="1 2" key="1">
    <citation type="journal article" date="2022" name="New Phytol.">
        <title>Ecological generalism drives hyperdiversity of secondary metabolite gene clusters in xylarialean endophytes.</title>
        <authorList>
            <person name="Franco M.E.E."/>
            <person name="Wisecaver J.H."/>
            <person name="Arnold A.E."/>
            <person name="Ju Y.M."/>
            <person name="Slot J.C."/>
            <person name="Ahrendt S."/>
            <person name="Moore L.P."/>
            <person name="Eastman K.E."/>
            <person name="Scott K."/>
            <person name="Konkel Z."/>
            <person name="Mondo S.J."/>
            <person name="Kuo A."/>
            <person name="Hayes R.D."/>
            <person name="Haridas S."/>
            <person name="Andreopoulos B."/>
            <person name="Riley R."/>
            <person name="LaButti K."/>
            <person name="Pangilinan J."/>
            <person name="Lipzen A."/>
            <person name="Amirebrahimi M."/>
            <person name="Yan J."/>
            <person name="Adam C."/>
            <person name="Keymanesh K."/>
            <person name="Ng V."/>
            <person name="Louie K."/>
            <person name="Northen T."/>
            <person name="Drula E."/>
            <person name="Henrissat B."/>
            <person name="Hsieh H.M."/>
            <person name="Youens-Clark K."/>
            <person name="Lutzoni F."/>
            <person name="Miadlikowska J."/>
            <person name="Eastwood D.C."/>
            <person name="Hamelin R.C."/>
            <person name="Grigoriev I.V."/>
            <person name="U'Ren J.M."/>
        </authorList>
    </citation>
    <scope>NUCLEOTIDE SEQUENCE [LARGE SCALE GENOMIC DNA]</scope>
    <source>
        <strain evidence="1 2">CBS 119005</strain>
    </source>
</reference>
<dbReference type="EMBL" id="MU393425">
    <property type="protein sequence ID" value="KAI4870178.1"/>
    <property type="molecule type" value="Genomic_DNA"/>
</dbReference>
<name>A0ACB9ZGU3_9PEZI</name>
<proteinExistence type="predicted"/>
<gene>
    <name evidence="1" type="ORF">F4820DRAFT_404239</name>
</gene>
<evidence type="ECO:0000313" key="2">
    <source>
        <dbReference type="Proteomes" id="UP001497700"/>
    </source>
</evidence>
<keyword evidence="2" id="KW-1185">Reference proteome</keyword>
<comment type="caution">
    <text evidence="1">The sequence shown here is derived from an EMBL/GenBank/DDBJ whole genome shotgun (WGS) entry which is preliminary data.</text>
</comment>
<sequence length="115" mass="13274">MRGRVRFFPARSWGNVDERVLAHTMPSSRSYVRIYIICTCYVRVQFPLPTLISVTKFFFFLPFSVVILNVLPINLVCRPNHLGEQARHLEPRQPSRSGEVLEFPSVRLDRGISIG</sequence>
<organism evidence="1 2">
    <name type="scientific">Hypoxylon rubiginosum</name>
    <dbReference type="NCBI Taxonomy" id="110542"/>
    <lineage>
        <taxon>Eukaryota</taxon>
        <taxon>Fungi</taxon>
        <taxon>Dikarya</taxon>
        <taxon>Ascomycota</taxon>
        <taxon>Pezizomycotina</taxon>
        <taxon>Sordariomycetes</taxon>
        <taxon>Xylariomycetidae</taxon>
        <taxon>Xylariales</taxon>
        <taxon>Hypoxylaceae</taxon>
        <taxon>Hypoxylon</taxon>
    </lineage>
</organism>
<dbReference type="Proteomes" id="UP001497700">
    <property type="component" value="Unassembled WGS sequence"/>
</dbReference>
<evidence type="ECO:0000313" key="1">
    <source>
        <dbReference type="EMBL" id="KAI4870178.1"/>
    </source>
</evidence>